<keyword evidence="9" id="KW-1185">Reference proteome</keyword>
<keyword evidence="3" id="KW-0186">Copper</keyword>
<keyword evidence="2" id="KW-0560">Oxidoreductase</keyword>
<evidence type="ECO:0000256" key="3">
    <source>
        <dbReference type="ARBA" id="ARBA00023008"/>
    </source>
</evidence>
<evidence type="ECO:0000259" key="6">
    <source>
        <dbReference type="Pfam" id="PF07731"/>
    </source>
</evidence>
<dbReference type="CDD" id="cd13896">
    <property type="entry name" value="CuRO_3_CopA"/>
    <property type="match status" value="1"/>
</dbReference>
<dbReference type="Gene3D" id="2.60.40.420">
    <property type="entry name" value="Cupredoxins - blue copper proteins"/>
    <property type="match status" value="3"/>
</dbReference>
<dbReference type="InterPro" id="IPR002355">
    <property type="entry name" value="Cu_oxidase_Cu_BS"/>
</dbReference>
<proteinExistence type="predicted"/>
<dbReference type="InterPro" id="IPR008972">
    <property type="entry name" value="Cupredoxin"/>
</dbReference>
<feature type="domain" description="Plastocyanin-like" evidence="6">
    <location>
        <begin position="458"/>
        <end position="572"/>
    </location>
</feature>
<organism evidence="8 9">
    <name type="scientific">Streptomyces peucetius</name>
    <dbReference type="NCBI Taxonomy" id="1950"/>
    <lineage>
        <taxon>Bacteria</taxon>
        <taxon>Bacillati</taxon>
        <taxon>Actinomycetota</taxon>
        <taxon>Actinomycetes</taxon>
        <taxon>Kitasatosporales</taxon>
        <taxon>Streptomycetaceae</taxon>
        <taxon>Streptomyces</taxon>
    </lineage>
</organism>
<feature type="domain" description="Plastocyanin-like" evidence="7">
    <location>
        <begin position="89"/>
        <end position="201"/>
    </location>
</feature>
<dbReference type="InterPro" id="IPR045087">
    <property type="entry name" value="Cu-oxidase_fam"/>
</dbReference>
<dbReference type="Pfam" id="PF00394">
    <property type="entry name" value="Cu-oxidase"/>
    <property type="match status" value="1"/>
</dbReference>
<dbReference type="SUPFAM" id="SSF49503">
    <property type="entry name" value="Cupredoxins"/>
    <property type="match status" value="3"/>
</dbReference>
<evidence type="ECO:0000256" key="4">
    <source>
        <dbReference type="SAM" id="MobiDB-lite"/>
    </source>
</evidence>
<evidence type="ECO:0000259" key="7">
    <source>
        <dbReference type="Pfam" id="PF07732"/>
    </source>
</evidence>
<dbReference type="InterPro" id="IPR001117">
    <property type="entry name" value="Cu-oxidase_2nd"/>
</dbReference>
<feature type="region of interest" description="Disordered" evidence="4">
    <location>
        <begin position="42"/>
        <end position="80"/>
    </location>
</feature>
<feature type="domain" description="Plastocyanin-like" evidence="5">
    <location>
        <begin position="320"/>
        <end position="419"/>
    </location>
</feature>
<evidence type="ECO:0000256" key="1">
    <source>
        <dbReference type="ARBA" id="ARBA00022723"/>
    </source>
</evidence>
<evidence type="ECO:0000313" key="9">
    <source>
        <dbReference type="Proteomes" id="UP001163878"/>
    </source>
</evidence>
<dbReference type="InterPro" id="IPR011707">
    <property type="entry name" value="Cu-oxidase-like_N"/>
</dbReference>
<feature type="compositionally biased region" description="Low complexity" evidence="4">
    <location>
        <begin position="270"/>
        <end position="280"/>
    </location>
</feature>
<dbReference type="PANTHER" id="PTHR11709">
    <property type="entry name" value="MULTI-COPPER OXIDASE"/>
    <property type="match status" value="1"/>
</dbReference>
<feature type="region of interest" description="Disordered" evidence="4">
    <location>
        <begin position="228"/>
        <end position="307"/>
    </location>
</feature>
<evidence type="ECO:0000259" key="5">
    <source>
        <dbReference type="Pfam" id="PF00394"/>
    </source>
</evidence>
<dbReference type="CDD" id="cd13861">
    <property type="entry name" value="CuRO_1_CumA_like"/>
    <property type="match status" value="1"/>
</dbReference>
<dbReference type="RefSeq" id="WP_264241748.1">
    <property type="nucleotide sequence ID" value="NZ_CP107567.1"/>
</dbReference>
<dbReference type="InterPro" id="IPR011706">
    <property type="entry name" value="Cu-oxidase_C"/>
</dbReference>
<dbReference type="Pfam" id="PF07731">
    <property type="entry name" value="Cu-oxidase_2"/>
    <property type="match status" value="1"/>
</dbReference>
<protein>
    <submittedName>
        <fullName evidence="8">Multicopper oxidase family protein</fullName>
    </submittedName>
</protein>
<evidence type="ECO:0000256" key="2">
    <source>
        <dbReference type="ARBA" id="ARBA00023002"/>
    </source>
</evidence>
<keyword evidence="1" id="KW-0479">Metal-binding</keyword>
<name>A0ABY6I3T4_STRPE</name>
<dbReference type="Pfam" id="PF07732">
    <property type="entry name" value="Cu-oxidase_3"/>
    <property type="match status" value="1"/>
</dbReference>
<reference evidence="8" key="1">
    <citation type="submission" date="2022-10" db="EMBL/GenBank/DDBJ databases">
        <title>Cytochrome P450 Catalyzes Benzene Ring Formation in the Biosynthesis of Trialkyl-Substituted Aromatic Polyketides.</title>
        <authorList>
            <person name="Zhao E."/>
            <person name="Ge H."/>
        </authorList>
    </citation>
    <scope>NUCLEOTIDE SEQUENCE</scope>
    <source>
        <strain evidence="8">NA0869</strain>
    </source>
</reference>
<sequence length="574" mass="61927">MCDDRRTMYWQDHPRPTSATRRAVLGAGIAAAGSALLTACSGSGADSTAGAGKGAAGPQGAVSADDKEVRPTWTPSPEGKLRGLTFTATPATVEIGGGRTVRTMTYNGELPGKEVRITAGDTLKLTLANHLPESTTVHWHGIALRNEMDGVPDVTQPPIKPGRTFTYRFQAPHPGTYWFHPHLGLQVDRGMYAPLIVDDPNEPLSYDAEWIVLLDDWIDGVDGSSPDDVFDQLRKGKPAMGHGSAHQRGHDRGTRPSKPSGGIAAGYGPPGAHAPQPGDAPAREEASPSPKPGGGPSRLMTGADSPLLGGHTGDVAYPYYLINGRTPDDPTQFRAKPGDRIRLRIINAGAETPFRVALGGHRMTITHSDGFPVRHHRTDSLLLGMGERYDVLITAKDGVFPLTALAEGKNGAAMAVLRTASGALPGPATRPAELRRAVLPSARRLRPHESVELDRRRPDRIVRITLTGGMEKFDWGIDHRPYSPDRVHRIERGERVRLVVVNATDMWHPVHLHGHTYALAGIDSNGARKDTATVLPHNKLVLDFDADNPGDWMLHCHNTYHSESGMMTTVVYDA</sequence>
<accession>A0ABY6I3T4</accession>
<dbReference type="CDD" id="cd13870">
    <property type="entry name" value="CuRO_2_CopA_like_1"/>
    <property type="match status" value="1"/>
</dbReference>
<dbReference type="EMBL" id="CP107567">
    <property type="protein sequence ID" value="UYQ60542.1"/>
    <property type="molecule type" value="Genomic_DNA"/>
</dbReference>
<dbReference type="PANTHER" id="PTHR11709:SF394">
    <property type="entry name" value="FI03373P-RELATED"/>
    <property type="match status" value="1"/>
</dbReference>
<gene>
    <name evidence="8" type="ORF">OGH68_03005</name>
</gene>
<dbReference type="Proteomes" id="UP001163878">
    <property type="component" value="Chromosome"/>
</dbReference>
<evidence type="ECO:0000313" key="8">
    <source>
        <dbReference type="EMBL" id="UYQ60542.1"/>
    </source>
</evidence>
<dbReference type="PROSITE" id="PS00080">
    <property type="entry name" value="MULTICOPPER_OXIDASE2"/>
    <property type="match status" value="1"/>
</dbReference>
<dbReference type="InterPro" id="IPR034279">
    <property type="entry name" value="CuRO_3_CopA"/>
</dbReference>